<dbReference type="Proteomes" id="UP000488956">
    <property type="component" value="Unassembled WGS sequence"/>
</dbReference>
<keyword evidence="12" id="KW-1185">Reference proteome</keyword>
<evidence type="ECO:0000313" key="14">
    <source>
        <dbReference type="Proteomes" id="UP000440367"/>
    </source>
</evidence>
<dbReference type="EMBL" id="QXGE01000192">
    <property type="protein sequence ID" value="KAE9320763.1"/>
    <property type="molecule type" value="Genomic_DNA"/>
</dbReference>
<evidence type="ECO:0000313" key="11">
    <source>
        <dbReference type="Proteomes" id="UP000429523"/>
    </source>
</evidence>
<evidence type="ECO:0000313" key="5">
    <source>
        <dbReference type="EMBL" id="KAE9150416.1"/>
    </source>
</evidence>
<dbReference type="AlphaFoldDB" id="A0A6A3SM23"/>
<dbReference type="Proteomes" id="UP000441208">
    <property type="component" value="Unassembled WGS sequence"/>
</dbReference>
<dbReference type="EMBL" id="QXGD01000372">
    <property type="protein sequence ID" value="KAE9241604.1"/>
    <property type="molecule type" value="Genomic_DNA"/>
</dbReference>
<dbReference type="EMBL" id="QXFX01000721">
    <property type="protein sequence ID" value="KAE9106119.1"/>
    <property type="molecule type" value="Genomic_DNA"/>
</dbReference>
<evidence type="ECO:0000313" key="8">
    <source>
        <dbReference type="EMBL" id="KAE9241604.1"/>
    </source>
</evidence>
<evidence type="ECO:0000313" key="15">
    <source>
        <dbReference type="Proteomes" id="UP000440732"/>
    </source>
</evidence>
<dbReference type="EMBL" id="QXFZ01000358">
    <property type="protein sequence ID" value="KAE9119576.1"/>
    <property type="molecule type" value="Genomic_DNA"/>
</dbReference>
<evidence type="ECO:0000313" key="3">
    <source>
        <dbReference type="EMBL" id="KAE9106119.1"/>
    </source>
</evidence>
<dbReference type="Proteomes" id="UP000440732">
    <property type="component" value="Unassembled WGS sequence"/>
</dbReference>
<dbReference type="EMBL" id="QXGC01001528">
    <property type="protein sequence ID" value="KAE9201099.1"/>
    <property type="molecule type" value="Genomic_DNA"/>
</dbReference>
<evidence type="ECO:0000313" key="7">
    <source>
        <dbReference type="EMBL" id="KAE9217885.1"/>
    </source>
</evidence>
<sequence>MSPLSRSSKRNPAATRPFRGILLAWLASPTYCTASPSECGKKPHSRTLLSS</sequence>
<evidence type="ECO:0000313" key="10">
    <source>
        <dbReference type="EMBL" id="KAE9346500.1"/>
    </source>
</evidence>
<dbReference type="EMBL" id="QXFY01000367">
    <property type="protein sequence ID" value="KAE9346500.1"/>
    <property type="molecule type" value="Genomic_DNA"/>
</dbReference>
<evidence type="ECO:0000313" key="6">
    <source>
        <dbReference type="EMBL" id="KAE9201099.1"/>
    </source>
</evidence>
<evidence type="ECO:0000313" key="13">
    <source>
        <dbReference type="Proteomes" id="UP000437068"/>
    </source>
</evidence>
<dbReference type="Proteomes" id="UP000437068">
    <property type="component" value="Unassembled WGS sequence"/>
</dbReference>
<dbReference type="EMBL" id="QXGF01000395">
    <property type="protein sequence ID" value="KAE8940905.1"/>
    <property type="molecule type" value="Genomic_DNA"/>
</dbReference>
<dbReference type="Proteomes" id="UP000486351">
    <property type="component" value="Unassembled WGS sequence"/>
</dbReference>
<dbReference type="Proteomes" id="UP000433483">
    <property type="component" value="Unassembled WGS sequence"/>
</dbReference>
<proteinExistence type="predicted"/>
<accession>A0A6A3SM23</accession>
<dbReference type="Proteomes" id="UP000429523">
    <property type="component" value="Unassembled WGS sequence"/>
</dbReference>
<gene>
    <name evidence="9" type="ORF">PF001_g5248</name>
    <name evidence="8" type="ORF">PF002_g9183</name>
    <name evidence="6" type="ORF">PF004_g18808</name>
    <name evidence="7" type="ORF">PF005_g8492</name>
    <name evidence="5" type="ORF">PF006_g5209</name>
    <name evidence="4" type="ORF">PF007_g8490</name>
    <name evidence="10" type="ORF">PF008_g8264</name>
    <name evidence="1" type="ORF">PF009_g9302</name>
    <name evidence="3" type="ORF">PF010_g12741</name>
    <name evidence="2" type="ORF">PF011_g6818</name>
</gene>
<evidence type="ECO:0000313" key="17">
    <source>
        <dbReference type="Proteomes" id="UP000460718"/>
    </source>
</evidence>
<comment type="caution">
    <text evidence="4">The sequence shown here is derived from an EMBL/GenBank/DDBJ whole genome shotgun (WGS) entry which is preliminary data.</text>
</comment>
<dbReference type="EMBL" id="QXGB01000361">
    <property type="protein sequence ID" value="KAE9217885.1"/>
    <property type="molecule type" value="Genomic_DNA"/>
</dbReference>
<evidence type="ECO:0000313" key="18">
    <source>
        <dbReference type="Proteomes" id="UP000476176"/>
    </source>
</evidence>
<evidence type="ECO:0000313" key="20">
    <source>
        <dbReference type="Proteomes" id="UP000488956"/>
    </source>
</evidence>
<evidence type="ECO:0000313" key="16">
    <source>
        <dbReference type="Proteomes" id="UP000441208"/>
    </source>
</evidence>
<protein>
    <submittedName>
        <fullName evidence="4">Uncharacterized protein</fullName>
    </submittedName>
</protein>
<evidence type="ECO:0000313" key="19">
    <source>
        <dbReference type="Proteomes" id="UP000486351"/>
    </source>
</evidence>
<name>A0A6A3SM23_9STRA</name>
<dbReference type="Proteomes" id="UP000460718">
    <property type="component" value="Unassembled WGS sequence"/>
</dbReference>
<dbReference type="Proteomes" id="UP000476176">
    <property type="component" value="Unassembled WGS sequence"/>
</dbReference>
<organism evidence="4 16">
    <name type="scientific">Phytophthora fragariae</name>
    <dbReference type="NCBI Taxonomy" id="53985"/>
    <lineage>
        <taxon>Eukaryota</taxon>
        <taxon>Sar</taxon>
        <taxon>Stramenopiles</taxon>
        <taxon>Oomycota</taxon>
        <taxon>Peronosporomycetes</taxon>
        <taxon>Peronosporales</taxon>
        <taxon>Peronosporaceae</taxon>
        <taxon>Phytophthora</taxon>
    </lineage>
</organism>
<evidence type="ECO:0000313" key="2">
    <source>
        <dbReference type="EMBL" id="KAE9017183.1"/>
    </source>
</evidence>
<dbReference type="EMBL" id="QXFW01000293">
    <property type="protein sequence ID" value="KAE9017183.1"/>
    <property type="molecule type" value="Genomic_DNA"/>
</dbReference>
<reference evidence="11 12" key="1">
    <citation type="submission" date="2018-08" db="EMBL/GenBank/DDBJ databases">
        <title>Genomic investigation of the strawberry pathogen Phytophthora fragariae indicates pathogenicity is determined by transcriptional variation in three key races.</title>
        <authorList>
            <person name="Adams T.M."/>
            <person name="Armitage A.D."/>
            <person name="Sobczyk M.K."/>
            <person name="Bates H.J."/>
            <person name="Dunwell J.M."/>
            <person name="Nellist C.F."/>
            <person name="Harrison R.J."/>
        </authorList>
    </citation>
    <scope>NUCLEOTIDE SEQUENCE [LARGE SCALE GENOMIC DNA]</scope>
    <source>
        <strain evidence="9 13">A4</strain>
        <strain evidence="8 14">BC-1</strain>
        <strain evidence="6 18">BC-23</strain>
        <strain evidence="7 12">NOV-27</strain>
        <strain evidence="5 15">NOV-5</strain>
        <strain evidence="4 16">NOV-71</strain>
        <strain evidence="10 19">NOV-77</strain>
        <strain evidence="1 11">NOV-9</strain>
        <strain evidence="3 20">ONT-3</strain>
        <strain evidence="2 17">SCRP245</strain>
    </source>
</reference>
<dbReference type="Proteomes" id="UP000440367">
    <property type="component" value="Unassembled WGS sequence"/>
</dbReference>
<dbReference type="EMBL" id="QXGA01000191">
    <property type="protein sequence ID" value="KAE9150416.1"/>
    <property type="molecule type" value="Genomic_DNA"/>
</dbReference>
<evidence type="ECO:0000313" key="1">
    <source>
        <dbReference type="EMBL" id="KAE8940905.1"/>
    </source>
</evidence>
<evidence type="ECO:0000313" key="9">
    <source>
        <dbReference type="EMBL" id="KAE9320763.1"/>
    </source>
</evidence>
<evidence type="ECO:0000313" key="12">
    <source>
        <dbReference type="Proteomes" id="UP000433483"/>
    </source>
</evidence>
<evidence type="ECO:0000313" key="4">
    <source>
        <dbReference type="EMBL" id="KAE9119576.1"/>
    </source>
</evidence>